<dbReference type="InterPro" id="IPR027417">
    <property type="entry name" value="P-loop_NTPase"/>
</dbReference>
<dbReference type="SMART" id="SM00487">
    <property type="entry name" value="DEXDc"/>
    <property type="match status" value="1"/>
</dbReference>
<dbReference type="RefSeq" id="WP_380972018.1">
    <property type="nucleotide sequence ID" value="NZ_JBHTEF010000001.1"/>
</dbReference>
<dbReference type="Pfam" id="PF00271">
    <property type="entry name" value="Helicase_C"/>
    <property type="match status" value="1"/>
</dbReference>
<reference evidence="9" key="1">
    <citation type="journal article" date="2019" name="Int. J. Syst. Evol. Microbiol.">
        <title>The Global Catalogue of Microorganisms (GCM) 10K type strain sequencing project: providing services to taxonomists for standard genome sequencing and annotation.</title>
        <authorList>
            <consortium name="The Broad Institute Genomics Platform"/>
            <consortium name="The Broad Institute Genome Sequencing Center for Infectious Disease"/>
            <person name="Wu L."/>
            <person name="Ma J."/>
        </authorList>
    </citation>
    <scope>NUCLEOTIDE SEQUENCE [LARGE SCALE GENOMIC DNA]</scope>
    <source>
        <strain evidence="9">CCUG 56698</strain>
    </source>
</reference>
<dbReference type="PROSITE" id="PS51194">
    <property type="entry name" value="HELICASE_CTER"/>
    <property type="match status" value="1"/>
</dbReference>
<gene>
    <name evidence="8" type="ORF">ACFQWG_03145</name>
</gene>
<dbReference type="PROSITE" id="PS51192">
    <property type="entry name" value="HELICASE_ATP_BIND_1"/>
    <property type="match status" value="1"/>
</dbReference>
<name>A0ABW2SKP1_9ACTO</name>
<feature type="region of interest" description="Disordered" evidence="5">
    <location>
        <begin position="510"/>
        <end position="533"/>
    </location>
</feature>
<dbReference type="Pfam" id="PF00270">
    <property type="entry name" value="DEAD"/>
    <property type="match status" value="1"/>
</dbReference>
<sequence length="595" mass="62095">MRALDELLSDPPDLPVVAVLDQVARAAASPGASLVLTAPPGTGKTTMLPPALACALAGGRVVVTQPRRVAVRAAARRIAALLHEDVGGSVGYSVRGDSRTSPSTRIEMVTPGVLLRRLQRDPDLPGIRAVVLDEFHERQLDTDLALALLLDVRAGLREDLVLALTSATLEAERTGALLGAATGGGPVRINVPGVLHPLDVRWAPPPRGAEAMGVSGPDGRIGVRREFLAHVARTVRATAAGTHGDILVFLPGVREIEQVRAQLGMPGVDVLPLHGSLSPADQDRVLSGSDRSSRRRVVLSTAIAESSLTVPGVRVVVDAALSREPRTDVARGIPMLVTVPASRARCEQRAGRAARLGPGVAVRCLAEADWARRPIQSRPEIQTADLTDALLQCSAWGSPGMSGLSFLDPPPRGALEAAGSRLRSLGAIDEGGRATPLGWRLAMLPVGPPAGRALLESAPRLGTRRAARLVALLEEGIRAPGADLGTVARRAARGEGDPALLSRIREQARRLERLADPPDGRAPATTRGPSPSEEEALALVAALAHPGWLARRRPGADRYLLADGMGAVLPPRVRSPARSGSPSPSSSAVRGAPTA</sequence>
<feature type="domain" description="Helicase ATP-binding" evidence="6">
    <location>
        <begin position="25"/>
        <end position="187"/>
    </location>
</feature>
<evidence type="ECO:0000256" key="3">
    <source>
        <dbReference type="ARBA" id="ARBA00022806"/>
    </source>
</evidence>
<organism evidence="8 9">
    <name type="scientific">Schaalia naturae</name>
    <dbReference type="NCBI Taxonomy" id="635203"/>
    <lineage>
        <taxon>Bacteria</taxon>
        <taxon>Bacillati</taxon>
        <taxon>Actinomycetota</taxon>
        <taxon>Actinomycetes</taxon>
        <taxon>Actinomycetales</taxon>
        <taxon>Actinomycetaceae</taxon>
        <taxon>Schaalia</taxon>
    </lineage>
</organism>
<evidence type="ECO:0000313" key="9">
    <source>
        <dbReference type="Proteomes" id="UP001596527"/>
    </source>
</evidence>
<evidence type="ECO:0000313" key="8">
    <source>
        <dbReference type="EMBL" id="MFC7580218.1"/>
    </source>
</evidence>
<dbReference type="InterPro" id="IPR011545">
    <property type="entry name" value="DEAD/DEAH_box_helicase_dom"/>
</dbReference>
<evidence type="ECO:0000256" key="1">
    <source>
        <dbReference type="ARBA" id="ARBA00022741"/>
    </source>
</evidence>
<comment type="caution">
    <text evidence="8">The sequence shown here is derived from an EMBL/GenBank/DDBJ whole genome shotgun (WGS) entry which is preliminary data.</text>
</comment>
<keyword evidence="9" id="KW-1185">Reference proteome</keyword>
<feature type="region of interest" description="Disordered" evidence="5">
    <location>
        <begin position="569"/>
        <end position="595"/>
    </location>
</feature>
<dbReference type="Gene3D" id="1.20.120.1080">
    <property type="match status" value="1"/>
</dbReference>
<dbReference type="PANTHER" id="PTHR43519:SF1">
    <property type="entry name" value="ATP-DEPENDENT RNA HELICASE HRPB"/>
    <property type="match status" value="1"/>
</dbReference>
<keyword evidence="1" id="KW-0547">Nucleotide-binding</keyword>
<keyword evidence="4" id="KW-0067">ATP-binding</keyword>
<evidence type="ECO:0000259" key="6">
    <source>
        <dbReference type="PROSITE" id="PS51192"/>
    </source>
</evidence>
<evidence type="ECO:0000256" key="2">
    <source>
        <dbReference type="ARBA" id="ARBA00022801"/>
    </source>
</evidence>
<dbReference type="CDD" id="cd18791">
    <property type="entry name" value="SF2_C_RHA"/>
    <property type="match status" value="1"/>
</dbReference>
<accession>A0ABW2SKP1</accession>
<dbReference type="InterPro" id="IPR048333">
    <property type="entry name" value="HA2_WH"/>
</dbReference>
<feature type="domain" description="Helicase C-terminal" evidence="7">
    <location>
        <begin position="222"/>
        <end position="397"/>
    </location>
</feature>
<dbReference type="GO" id="GO:0004386">
    <property type="term" value="F:helicase activity"/>
    <property type="evidence" value="ECO:0007669"/>
    <property type="project" value="UniProtKB-KW"/>
</dbReference>
<dbReference type="InterPro" id="IPR001650">
    <property type="entry name" value="Helicase_C-like"/>
</dbReference>
<keyword evidence="2" id="KW-0378">Hydrolase</keyword>
<dbReference type="Proteomes" id="UP001596527">
    <property type="component" value="Unassembled WGS sequence"/>
</dbReference>
<proteinExistence type="predicted"/>
<feature type="compositionally biased region" description="Low complexity" evidence="5">
    <location>
        <begin position="570"/>
        <end position="595"/>
    </location>
</feature>
<protein>
    <submittedName>
        <fullName evidence="8">Helicase-related protein</fullName>
    </submittedName>
</protein>
<keyword evidence="3 8" id="KW-0347">Helicase</keyword>
<feature type="compositionally biased region" description="Basic and acidic residues" evidence="5">
    <location>
        <begin position="510"/>
        <end position="519"/>
    </location>
</feature>
<evidence type="ECO:0000256" key="4">
    <source>
        <dbReference type="ARBA" id="ARBA00022840"/>
    </source>
</evidence>
<evidence type="ECO:0000256" key="5">
    <source>
        <dbReference type="SAM" id="MobiDB-lite"/>
    </source>
</evidence>
<dbReference type="Pfam" id="PF04408">
    <property type="entry name" value="WHD_HA2"/>
    <property type="match status" value="1"/>
</dbReference>
<dbReference type="SUPFAM" id="SSF52540">
    <property type="entry name" value="P-loop containing nucleoside triphosphate hydrolases"/>
    <property type="match status" value="1"/>
</dbReference>
<dbReference type="SMART" id="SM00847">
    <property type="entry name" value="HA2"/>
    <property type="match status" value="1"/>
</dbReference>
<dbReference type="InterPro" id="IPR014001">
    <property type="entry name" value="Helicase_ATP-bd"/>
</dbReference>
<dbReference type="EMBL" id="JBHTEF010000001">
    <property type="protein sequence ID" value="MFC7580218.1"/>
    <property type="molecule type" value="Genomic_DNA"/>
</dbReference>
<dbReference type="Gene3D" id="3.40.50.300">
    <property type="entry name" value="P-loop containing nucleotide triphosphate hydrolases"/>
    <property type="match status" value="2"/>
</dbReference>
<dbReference type="InterPro" id="IPR007502">
    <property type="entry name" value="Helicase-assoc_dom"/>
</dbReference>
<dbReference type="PANTHER" id="PTHR43519">
    <property type="entry name" value="ATP-DEPENDENT RNA HELICASE HRPB"/>
    <property type="match status" value="1"/>
</dbReference>
<dbReference type="SMART" id="SM00490">
    <property type="entry name" value="HELICc"/>
    <property type="match status" value="1"/>
</dbReference>
<evidence type="ECO:0000259" key="7">
    <source>
        <dbReference type="PROSITE" id="PS51194"/>
    </source>
</evidence>